<name>A0A3M2QLC0_9HYPO</name>
<dbReference type="AlphaFoldDB" id="A0A3M2QLC0"/>
<keyword evidence="3" id="KW-1185">Reference proteome</keyword>
<sequence length="137" mass="15092">MSSPLNHIIGHDSPVPEAFWDQLHQWLQFGGRLSSENDQLRQQIANMQARKDRLLAYKATYDEMADTQNQLIISLSAGISGNKSQPRPSYGMQIDPTLSVDSLKTSTLDAVSLVPEPDSLPSVLQLLEPEYPSGGTV</sequence>
<organism evidence="2 3">
    <name type="scientific">Fusarium kuroshium</name>
    <dbReference type="NCBI Taxonomy" id="2010991"/>
    <lineage>
        <taxon>Eukaryota</taxon>
        <taxon>Fungi</taxon>
        <taxon>Dikarya</taxon>
        <taxon>Ascomycota</taxon>
        <taxon>Pezizomycotina</taxon>
        <taxon>Sordariomycetes</taxon>
        <taxon>Hypocreomycetidae</taxon>
        <taxon>Hypocreales</taxon>
        <taxon>Nectriaceae</taxon>
        <taxon>Fusarium</taxon>
        <taxon>Fusarium solani species complex</taxon>
    </lineage>
</organism>
<comment type="caution">
    <text evidence="2">The sequence shown here is derived from an EMBL/GenBank/DDBJ whole genome shotgun (WGS) entry which is preliminary data.</text>
</comment>
<dbReference type="EMBL" id="NKUJ01001171">
    <property type="protein sequence ID" value="RMI93037.1"/>
    <property type="molecule type" value="Genomic_DNA"/>
</dbReference>
<dbReference type="OrthoDB" id="5001841at2759"/>
<accession>A0A3M2QLC0</accession>
<proteinExistence type="predicted"/>
<evidence type="ECO:0000313" key="2">
    <source>
        <dbReference type="EMBL" id="RMI93037.1"/>
    </source>
</evidence>
<gene>
    <name evidence="2" type="ORF">CDV36_016566</name>
</gene>
<reference evidence="2 3" key="1">
    <citation type="submission" date="2017-06" db="EMBL/GenBank/DDBJ databases">
        <title>Comparative genomic analysis of Ambrosia Fusariam Clade fungi.</title>
        <authorList>
            <person name="Stajich J.E."/>
            <person name="Carrillo J."/>
            <person name="Kijimoto T."/>
            <person name="Eskalen A."/>
            <person name="O'Donnell K."/>
            <person name="Kasson M."/>
        </authorList>
    </citation>
    <scope>NUCLEOTIDE SEQUENCE [LARGE SCALE GENOMIC DNA]</scope>
    <source>
        <strain evidence="2">UCR3666</strain>
    </source>
</reference>
<dbReference type="Proteomes" id="UP000277212">
    <property type="component" value="Unassembled WGS sequence"/>
</dbReference>
<evidence type="ECO:0000256" key="1">
    <source>
        <dbReference type="SAM" id="Coils"/>
    </source>
</evidence>
<protein>
    <submittedName>
        <fullName evidence="2">Uncharacterized protein</fullName>
    </submittedName>
</protein>
<keyword evidence="1" id="KW-0175">Coiled coil</keyword>
<evidence type="ECO:0000313" key="3">
    <source>
        <dbReference type="Proteomes" id="UP000277212"/>
    </source>
</evidence>
<feature type="coiled-coil region" evidence="1">
    <location>
        <begin position="30"/>
        <end position="57"/>
    </location>
</feature>